<organism evidence="2">
    <name type="scientific">Spizellomyces punctatus</name>
    <dbReference type="NCBI Taxonomy" id="109760"/>
    <lineage>
        <taxon>Eukaryota</taxon>
        <taxon>Fungi</taxon>
        <taxon>Fungi incertae sedis</taxon>
        <taxon>Chytridiomycota</taxon>
        <taxon>Chytridiomycota incertae sedis</taxon>
        <taxon>Chytridiomycetes</taxon>
        <taxon>Spizellomycetales</taxon>
        <taxon>Spizellomycetaceae</taxon>
        <taxon>Spizellomyces</taxon>
    </lineage>
</organism>
<reference evidence="2" key="2">
    <citation type="journal article" date="2002" name="Mol. Biol. Evol.">
        <title>Hyaloraphidium curvatum: a linear mitochondrial genome, tRNA editing, and an evolutionary link to lower fungi.</title>
        <authorList>
            <person name="Forget L."/>
            <person name="Ustinova J."/>
            <person name="Wang Z."/>
            <person name="Huss V.A."/>
            <person name="Franz Lang B."/>
        </authorList>
    </citation>
    <scope>NUCLEOTIDE SEQUENCE</scope>
</reference>
<dbReference type="GO" id="GO:0004519">
    <property type="term" value="F:endonuclease activity"/>
    <property type="evidence" value="ECO:0007669"/>
    <property type="project" value="InterPro"/>
</dbReference>
<dbReference type="Pfam" id="PF03161">
    <property type="entry name" value="LAGLIDADG_2"/>
    <property type="match status" value="1"/>
</dbReference>
<evidence type="ECO:0000313" key="2">
    <source>
        <dbReference type="EMBL" id="AAK84239.1"/>
    </source>
</evidence>
<reference evidence="2" key="1">
    <citation type="submission" date="2001-07" db="EMBL/GenBank/DDBJ databases">
        <authorList>
            <person name="Lang F.B.F."/>
        </authorList>
    </citation>
    <scope>NUCLEOTIDE SEQUENCE</scope>
</reference>
<dbReference type="InterPro" id="IPR004860">
    <property type="entry name" value="LAGLIDADG_dom"/>
</dbReference>
<dbReference type="Gene3D" id="3.10.28.10">
    <property type="entry name" value="Homing endonucleases"/>
    <property type="match status" value="2"/>
</dbReference>
<dbReference type="SUPFAM" id="SSF55608">
    <property type="entry name" value="Homing endonucleases"/>
    <property type="match status" value="1"/>
</dbReference>
<feature type="non-terminal residue" evidence="2">
    <location>
        <position position="1"/>
    </location>
</feature>
<evidence type="ECO:0000259" key="1">
    <source>
        <dbReference type="Pfam" id="PF03161"/>
    </source>
</evidence>
<proteinExistence type="predicted"/>
<dbReference type="AlphaFoldDB" id="Q950R9"/>
<gene>
    <name evidence="2" type="primary">orf224</name>
</gene>
<feature type="domain" description="Homing endonuclease LAGLIDADG" evidence="1">
    <location>
        <begin position="34"/>
        <end position="204"/>
    </location>
</feature>
<dbReference type="EMBL" id="AF404303">
    <property type="protein sequence ID" value="AAK84239.1"/>
    <property type="molecule type" value="Genomic_DNA"/>
</dbReference>
<dbReference type="GeneID" id="809626"/>
<sequence>EEFCPNWLISSLPFIVPRTRALLRIGPHNIDILSIIFGCLLGDAYGERLKLGTRIIIQQEDSNVEYLMWFHKLLLSLGYCKDERPKMETRVDKYGRKRFFYRLRTFSFSSFNWIHESFYPNGIKIVPRNIADYLTPLALAIWIMDDATVHSGSMRWCTHGFTKADVEFLGQVLWIKYGLVTSLHCHNKAKDQFYLYVKAESMPLLSSIVKPYMHHSMHYKLNGY</sequence>
<dbReference type="RefSeq" id="NP_150310.1">
    <property type="nucleotide sequence ID" value="NC_003052.1"/>
</dbReference>
<keyword evidence="2" id="KW-0496">Mitochondrion</keyword>
<name>Q950R9_SPIPN</name>
<dbReference type="InterPro" id="IPR027434">
    <property type="entry name" value="Homing_endonucl"/>
</dbReference>
<protein>
    <submittedName>
        <fullName evidence="2">Orf224</fullName>
    </submittedName>
</protein>
<geneLocation type="mitochondrion" evidence="2"/>
<accession>Q950R9</accession>